<dbReference type="InterPro" id="IPR033131">
    <property type="entry name" value="Pectinesterase_Asp_AS"/>
</dbReference>
<reference evidence="8 9" key="1">
    <citation type="submission" date="2016-09" db="EMBL/GenBank/DDBJ databases">
        <title>The draft genome of Dichanthelium oligosanthes: A C3 panicoid grass species.</title>
        <authorList>
            <person name="Studer A.J."/>
            <person name="Schnable J.C."/>
            <person name="Brutnell T.P."/>
        </authorList>
    </citation>
    <scope>NUCLEOTIDE SEQUENCE [LARGE SCALE GENOMIC DNA]</scope>
    <source>
        <strain evidence="9">cv. Kellogg 1175</strain>
        <tissue evidence="8">Leaf</tissue>
    </source>
</reference>
<evidence type="ECO:0000256" key="6">
    <source>
        <dbReference type="SAM" id="MobiDB-lite"/>
    </source>
</evidence>
<comment type="pathway">
    <text evidence="1 5">Glycan metabolism; pectin degradation; 2-dehydro-3-deoxy-D-gluconate from pectin: step 1/5.</text>
</comment>
<evidence type="ECO:0000256" key="1">
    <source>
        <dbReference type="ARBA" id="ARBA00005184"/>
    </source>
</evidence>
<dbReference type="Pfam" id="PF01095">
    <property type="entry name" value="Pectinesterase"/>
    <property type="match status" value="1"/>
</dbReference>
<dbReference type="GO" id="GO:0030599">
    <property type="term" value="F:pectinesterase activity"/>
    <property type="evidence" value="ECO:0007669"/>
    <property type="project" value="UniProtKB-UniRule"/>
</dbReference>
<evidence type="ECO:0000256" key="5">
    <source>
        <dbReference type="RuleBase" id="RU000589"/>
    </source>
</evidence>
<dbReference type="InterPro" id="IPR000070">
    <property type="entry name" value="Pectinesterase_cat"/>
</dbReference>
<dbReference type="Gene3D" id="2.160.20.10">
    <property type="entry name" value="Single-stranded right-handed beta-helix, Pectin lyase-like"/>
    <property type="match status" value="1"/>
</dbReference>
<comment type="catalytic activity">
    <reaction evidence="5">
        <text>[(1-&gt;4)-alpha-D-galacturonosyl methyl ester](n) + n H2O = [(1-&gt;4)-alpha-D-galacturonosyl](n) + n methanol + n H(+)</text>
        <dbReference type="Rhea" id="RHEA:22380"/>
        <dbReference type="Rhea" id="RHEA-COMP:14570"/>
        <dbReference type="Rhea" id="RHEA-COMP:14573"/>
        <dbReference type="ChEBI" id="CHEBI:15377"/>
        <dbReference type="ChEBI" id="CHEBI:15378"/>
        <dbReference type="ChEBI" id="CHEBI:17790"/>
        <dbReference type="ChEBI" id="CHEBI:140522"/>
        <dbReference type="ChEBI" id="CHEBI:140523"/>
        <dbReference type="EC" id="3.1.1.11"/>
    </reaction>
</comment>
<dbReference type="EC" id="3.1.1.11" evidence="5"/>
<dbReference type="GO" id="GO:0042545">
    <property type="term" value="P:cell wall modification"/>
    <property type="evidence" value="ECO:0007669"/>
    <property type="project" value="UniProtKB-UniRule"/>
</dbReference>
<dbReference type="PANTHER" id="PTHR31707">
    <property type="entry name" value="PECTINESTERASE"/>
    <property type="match status" value="1"/>
</dbReference>
<evidence type="ECO:0000313" key="9">
    <source>
        <dbReference type="Proteomes" id="UP000095767"/>
    </source>
</evidence>
<dbReference type="SUPFAM" id="SSF51126">
    <property type="entry name" value="Pectin lyase-like"/>
    <property type="match status" value="1"/>
</dbReference>
<sequence length="223" mass="25045">MRQVVALRSNSNKPVVYRCSIEGFEDTLYAENGLQLYLYLESTIMGTVDFVFGNAQAMFQKFSLLVRRPPEDKHNVLTAQAATTPVVSPASPSTCAPSKRAPGVNLDGVETFLGRPYRNLSHVAFISSFLGRVVSARGWVPWDKNHEVEETTRTVQYREFGNVGPGAKTEARVSWLGFQRLRGRQLHGGRLRRRQDWVPEQIKYDHAAPPEPEPQPPMPPRAA</sequence>
<dbReference type="OrthoDB" id="615350at2759"/>
<feature type="compositionally biased region" description="Pro residues" evidence="6">
    <location>
        <begin position="209"/>
        <end position="223"/>
    </location>
</feature>
<evidence type="ECO:0000313" key="8">
    <source>
        <dbReference type="EMBL" id="OEL18063.1"/>
    </source>
</evidence>
<keyword evidence="9" id="KW-1185">Reference proteome</keyword>
<protein>
    <recommendedName>
        <fullName evidence="5">Pectinesterase</fullName>
        <ecNumber evidence="5">3.1.1.11</ecNumber>
    </recommendedName>
</protein>
<dbReference type="UniPathway" id="UPA00545">
    <property type="reaction ID" value="UER00823"/>
</dbReference>
<comment type="caution">
    <text evidence="8">The sequence shown here is derived from an EMBL/GenBank/DDBJ whole genome shotgun (WGS) entry which is preliminary data.</text>
</comment>
<evidence type="ECO:0000259" key="7">
    <source>
        <dbReference type="Pfam" id="PF01095"/>
    </source>
</evidence>
<accession>A0A1E5UYS8</accession>
<evidence type="ECO:0000256" key="4">
    <source>
        <dbReference type="PROSITE-ProRule" id="PRU10040"/>
    </source>
</evidence>
<dbReference type="PROSITE" id="PS00503">
    <property type="entry name" value="PECTINESTERASE_2"/>
    <property type="match status" value="1"/>
</dbReference>
<gene>
    <name evidence="8" type="ORF">BAE44_0020918</name>
</gene>
<dbReference type="InterPro" id="IPR011050">
    <property type="entry name" value="Pectin_lyase_fold/virulence"/>
</dbReference>
<keyword evidence="3 5" id="KW-0063">Aspartyl esterase</keyword>
<dbReference type="STRING" id="888268.A0A1E5UYS8"/>
<evidence type="ECO:0000256" key="2">
    <source>
        <dbReference type="ARBA" id="ARBA00022801"/>
    </source>
</evidence>
<dbReference type="InterPro" id="IPR012334">
    <property type="entry name" value="Pectin_lyas_fold"/>
</dbReference>
<proteinExistence type="predicted"/>
<keyword evidence="2 5" id="KW-0378">Hydrolase</keyword>
<dbReference type="EMBL" id="LWDX02057872">
    <property type="protein sequence ID" value="OEL18063.1"/>
    <property type="molecule type" value="Genomic_DNA"/>
</dbReference>
<name>A0A1E5UYS8_9POAL</name>
<organism evidence="8 9">
    <name type="scientific">Dichanthelium oligosanthes</name>
    <dbReference type="NCBI Taxonomy" id="888268"/>
    <lineage>
        <taxon>Eukaryota</taxon>
        <taxon>Viridiplantae</taxon>
        <taxon>Streptophyta</taxon>
        <taxon>Embryophyta</taxon>
        <taxon>Tracheophyta</taxon>
        <taxon>Spermatophyta</taxon>
        <taxon>Magnoliopsida</taxon>
        <taxon>Liliopsida</taxon>
        <taxon>Poales</taxon>
        <taxon>Poaceae</taxon>
        <taxon>PACMAD clade</taxon>
        <taxon>Panicoideae</taxon>
        <taxon>Panicodae</taxon>
        <taxon>Paniceae</taxon>
        <taxon>Dichantheliinae</taxon>
        <taxon>Dichanthelium</taxon>
    </lineage>
</organism>
<dbReference type="Proteomes" id="UP000095767">
    <property type="component" value="Unassembled WGS sequence"/>
</dbReference>
<feature type="region of interest" description="Disordered" evidence="6">
    <location>
        <begin position="197"/>
        <end position="223"/>
    </location>
</feature>
<feature type="compositionally biased region" description="Basic and acidic residues" evidence="6">
    <location>
        <begin position="197"/>
        <end position="208"/>
    </location>
</feature>
<dbReference type="GO" id="GO:0045490">
    <property type="term" value="P:pectin catabolic process"/>
    <property type="evidence" value="ECO:0007669"/>
    <property type="project" value="UniProtKB-UniRule"/>
</dbReference>
<dbReference type="AlphaFoldDB" id="A0A1E5UYS8"/>
<feature type="domain" description="Pectinesterase catalytic" evidence="7">
    <location>
        <begin position="2"/>
        <end position="181"/>
    </location>
</feature>
<evidence type="ECO:0000256" key="3">
    <source>
        <dbReference type="ARBA" id="ARBA00023085"/>
    </source>
</evidence>
<feature type="active site" evidence="4">
    <location>
        <position position="49"/>
    </location>
</feature>